<reference evidence="6 7" key="1">
    <citation type="journal article" date="2023" name="Commun. Biol.">
        <title>Genome analysis of Parmales, the sister group of diatoms, reveals the evolutionary specialization of diatoms from phago-mixotrophs to photoautotrophs.</title>
        <authorList>
            <person name="Ban H."/>
            <person name="Sato S."/>
            <person name="Yoshikawa S."/>
            <person name="Yamada K."/>
            <person name="Nakamura Y."/>
            <person name="Ichinomiya M."/>
            <person name="Sato N."/>
            <person name="Blanc-Mathieu R."/>
            <person name="Endo H."/>
            <person name="Kuwata A."/>
            <person name="Ogata H."/>
        </authorList>
    </citation>
    <scope>NUCLEOTIDE SEQUENCE [LARGE SCALE GENOMIC DNA]</scope>
</reference>
<comment type="caution">
    <text evidence="6">The sequence shown here is derived from an EMBL/GenBank/DDBJ whole genome shotgun (WGS) entry which is preliminary data.</text>
</comment>
<dbReference type="PANTHER" id="PTHR11271">
    <property type="entry name" value="GUANINE DEAMINASE"/>
    <property type="match status" value="1"/>
</dbReference>
<dbReference type="InterPro" id="IPR016181">
    <property type="entry name" value="Acyl_CoA_acyltransferase"/>
</dbReference>
<dbReference type="Gene3D" id="3.40.630.30">
    <property type="match status" value="1"/>
</dbReference>
<dbReference type="Proteomes" id="UP001165060">
    <property type="component" value="Unassembled WGS sequence"/>
</dbReference>
<feature type="domain" description="N-acetyltransferase" evidence="5">
    <location>
        <begin position="73"/>
        <end position="231"/>
    </location>
</feature>
<sequence>MDLSALGALDPRLMGLMAQLSTINAAPEGEARDAAWECISSQLEVLKTELAPPPPPPPCPRPVIIGLEPLSGNHVKSLAESANDPALEAQLRPSFPSPYQPADAEWFVKYSSEAAPSVFRAIVLDSCCVGVVSLELRVPAESNTFTLGYWVTPKHHGKGIGGQAVTKFMKEVLASPPPGLSRIEATAVEGNVASQRILARAGFVMDGLMKDFLLRRDGEVRDCLLFSYPLVGGGEVAGGGSVWLRANFVHAADHAGDELEFLMDHVMEVEEETGKILRVEAADSEWGRGGGGGKRSWLVGSGDRKPSSLQFVTPGFVDTHIHAPQYSYTGSATDKPLMGPDGWLESYTFPAESKLTGDRERALDVYGKVVGRTLKNGTTSALYFGTIDVAATKILADVCVAKGQRGFVGKVCMDRNSPQNYSETCEEGLAGTVELIEYVRGLDAFRKGLLHPVVTPRFIPTCSPELMRGLGDIAEKYDCLVQSHLSESVDEVAFVQQIHEGEGSDADIFEKHGLLRRGVAAHSVFCSDADLKKMGSANMAVAHCPLSNFYFAGGSLDVEKCESCGVDVGLGTDVAGGYSYSMLNSMRMGVVNARNKLNWKAAFRLATQGGANALGMGETLGSFAVGKELDAVLWNAEGAACLDVWEGEGAEDVFQKIMTLGDDRAIGRVFVRGRRVL</sequence>
<dbReference type="InterPro" id="IPR011059">
    <property type="entry name" value="Metal-dep_hydrolase_composite"/>
</dbReference>
<dbReference type="SUPFAM" id="SSF51556">
    <property type="entry name" value="Metallo-dependent hydrolases"/>
    <property type="match status" value="1"/>
</dbReference>
<keyword evidence="4" id="KW-0862">Zinc</keyword>
<proteinExistence type="predicted"/>
<keyword evidence="7" id="KW-1185">Reference proteome</keyword>
<dbReference type="InterPro" id="IPR051607">
    <property type="entry name" value="Metallo-dep_hydrolases"/>
</dbReference>
<dbReference type="PANTHER" id="PTHR11271:SF6">
    <property type="entry name" value="GUANINE DEAMINASE"/>
    <property type="match status" value="1"/>
</dbReference>
<dbReference type="SUPFAM" id="SSF55729">
    <property type="entry name" value="Acyl-CoA N-acyltransferases (Nat)"/>
    <property type="match status" value="1"/>
</dbReference>
<dbReference type="Pfam" id="PF13302">
    <property type="entry name" value="Acetyltransf_3"/>
    <property type="match status" value="1"/>
</dbReference>
<protein>
    <recommendedName>
        <fullName evidence="5">N-acetyltransferase domain-containing protein</fullName>
    </recommendedName>
</protein>
<evidence type="ECO:0000313" key="7">
    <source>
        <dbReference type="Proteomes" id="UP001165060"/>
    </source>
</evidence>
<comment type="cofactor">
    <cofactor evidence="1">
        <name>Zn(2+)</name>
        <dbReference type="ChEBI" id="CHEBI:29105"/>
    </cofactor>
</comment>
<evidence type="ECO:0000256" key="4">
    <source>
        <dbReference type="ARBA" id="ARBA00022833"/>
    </source>
</evidence>
<dbReference type="InterPro" id="IPR000182">
    <property type="entry name" value="GNAT_dom"/>
</dbReference>
<keyword evidence="3" id="KW-0378">Hydrolase</keyword>
<name>A0ABQ6MLZ0_9STRA</name>
<gene>
    <name evidence="6" type="ORF">TeGR_g13484</name>
</gene>
<evidence type="ECO:0000256" key="1">
    <source>
        <dbReference type="ARBA" id="ARBA00001947"/>
    </source>
</evidence>
<evidence type="ECO:0000259" key="5">
    <source>
        <dbReference type="PROSITE" id="PS51186"/>
    </source>
</evidence>
<evidence type="ECO:0000313" key="6">
    <source>
        <dbReference type="EMBL" id="GMI28985.1"/>
    </source>
</evidence>
<evidence type="ECO:0000256" key="2">
    <source>
        <dbReference type="ARBA" id="ARBA00022723"/>
    </source>
</evidence>
<dbReference type="EMBL" id="BRYB01001582">
    <property type="protein sequence ID" value="GMI28985.1"/>
    <property type="molecule type" value="Genomic_DNA"/>
</dbReference>
<dbReference type="Pfam" id="PF01979">
    <property type="entry name" value="Amidohydro_1"/>
    <property type="match status" value="1"/>
</dbReference>
<dbReference type="PROSITE" id="PS51186">
    <property type="entry name" value="GNAT"/>
    <property type="match status" value="1"/>
</dbReference>
<organism evidence="6 7">
    <name type="scientific">Tetraparma gracilis</name>
    <dbReference type="NCBI Taxonomy" id="2962635"/>
    <lineage>
        <taxon>Eukaryota</taxon>
        <taxon>Sar</taxon>
        <taxon>Stramenopiles</taxon>
        <taxon>Ochrophyta</taxon>
        <taxon>Bolidophyceae</taxon>
        <taxon>Parmales</taxon>
        <taxon>Triparmaceae</taxon>
        <taxon>Tetraparma</taxon>
    </lineage>
</organism>
<evidence type="ECO:0000256" key="3">
    <source>
        <dbReference type="ARBA" id="ARBA00022801"/>
    </source>
</evidence>
<accession>A0ABQ6MLZ0</accession>
<dbReference type="InterPro" id="IPR032466">
    <property type="entry name" value="Metal_Hydrolase"/>
</dbReference>
<dbReference type="InterPro" id="IPR006680">
    <property type="entry name" value="Amidohydro-rel"/>
</dbReference>
<dbReference type="Gene3D" id="2.30.40.10">
    <property type="entry name" value="Urease, subunit C, domain 1"/>
    <property type="match status" value="1"/>
</dbReference>
<dbReference type="Gene3D" id="3.20.20.140">
    <property type="entry name" value="Metal-dependent hydrolases"/>
    <property type="match status" value="1"/>
</dbReference>
<keyword evidence="2" id="KW-0479">Metal-binding</keyword>